<organism evidence="1">
    <name type="scientific">marine metagenome</name>
    <dbReference type="NCBI Taxonomy" id="408172"/>
    <lineage>
        <taxon>unclassified sequences</taxon>
        <taxon>metagenomes</taxon>
        <taxon>ecological metagenomes</taxon>
    </lineage>
</organism>
<accession>A0A382MW11</accession>
<protein>
    <submittedName>
        <fullName evidence="1">Uncharacterized protein</fullName>
    </submittedName>
</protein>
<name>A0A382MW11_9ZZZZ</name>
<proteinExistence type="predicted"/>
<feature type="non-terminal residue" evidence="1">
    <location>
        <position position="67"/>
    </location>
</feature>
<sequence>MRAFGSFSNPLDFIRYPAIISIMDKNDQILKTVRAVIDRAPVLTDIGTVPRISRTEYRLTLCERAKV</sequence>
<dbReference type="AlphaFoldDB" id="A0A382MW11"/>
<dbReference type="EMBL" id="UINC01095438">
    <property type="protein sequence ID" value="SVC51521.1"/>
    <property type="molecule type" value="Genomic_DNA"/>
</dbReference>
<gene>
    <name evidence="1" type="ORF">METZ01_LOCUS304375</name>
</gene>
<evidence type="ECO:0000313" key="1">
    <source>
        <dbReference type="EMBL" id="SVC51521.1"/>
    </source>
</evidence>
<reference evidence="1" key="1">
    <citation type="submission" date="2018-05" db="EMBL/GenBank/DDBJ databases">
        <authorList>
            <person name="Lanie J.A."/>
            <person name="Ng W.-L."/>
            <person name="Kazmierczak K.M."/>
            <person name="Andrzejewski T.M."/>
            <person name="Davidsen T.M."/>
            <person name="Wayne K.J."/>
            <person name="Tettelin H."/>
            <person name="Glass J.I."/>
            <person name="Rusch D."/>
            <person name="Podicherti R."/>
            <person name="Tsui H.-C.T."/>
            <person name="Winkler M.E."/>
        </authorList>
    </citation>
    <scope>NUCLEOTIDE SEQUENCE</scope>
</reference>